<gene>
    <name evidence="1" type="ORF">S06H3_00874</name>
</gene>
<dbReference type="AlphaFoldDB" id="X1JJ86"/>
<dbReference type="EMBL" id="BARV01000191">
    <property type="protein sequence ID" value="GAH94801.1"/>
    <property type="molecule type" value="Genomic_DNA"/>
</dbReference>
<accession>X1JJ86</accession>
<feature type="non-terminal residue" evidence="1">
    <location>
        <position position="1"/>
    </location>
</feature>
<reference evidence="1" key="1">
    <citation type="journal article" date="2014" name="Front. Microbiol.">
        <title>High frequency of phylogenetically diverse reductive dehalogenase-homologous genes in deep subseafloor sedimentary metagenomes.</title>
        <authorList>
            <person name="Kawai M."/>
            <person name="Futagami T."/>
            <person name="Toyoda A."/>
            <person name="Takaki Y."/>
            <person name="Nishi S."/>
            <person name="Hori S."/>
            <person name="Arai W."/>
            <person name="Tsubouchi T."/>
            <person name="Morono Y."/>
            <person name="Uchiyama I."/>
            <person name="Ito T."/>
            <person name="Fujiyama A."/>
            <person name="Inagaki F."/>
            <person name="Takami H."/>
        </authorList>
    </citation>
    <scope>NUCLEOTIDE SEQUENCE</scope>
    <source>
        <strain evidence="1">Expedition CK06-06</strain>
    </source>
</reference>
<proteinExistence type="predicted"/>
<sequence length="125" mass="13134">EPAVSGSVSDGGVVSLTDIQIKAQKLLAVVVYVATSIPVASTGHMLMFEMTSDDFGEKGGSQRWALNPQRAGGVATNSSGQMAKTLLVEVDMIFGRSGQQKVSAEVTAYDAVTTGPVVNWCLIWN</sequence>
<organism evidence="1">
    <name type="scientific">marine sediment metagenome</name>
    <dbReference type="NCBI Taxonomy" id="412755"/>
    <lineage>
        <taxon>unclassified sequences</taxon>
        <taxon>metagenomes</taxon>
        <taxon>ecological metagenomes</taxon>
    </lineage>
</organism>
<protein>
    <submittedName>
        <fullName evidence="1">Uncharacterized protein</fullName>
    </submittedName>
</protein>
<evidence type="ECO:0000313" key="1">
    <source>
        <dbReference type="EMBL" id="GAH94801.1"/>
    </source>
</evidence>
<comment type="caution">
    <text evidence="1">The sequence shown here is derived from an EMBL/GenBank/DDBJ whole genome shotgun (WGS) entry which is preliminary data.</text>
</comment>
<name>X1JJ86_9ZZZZ</name>